<dbReference type="RefSeq" id="WP_048421423.1">
    <property type="nucleotide sequence ID" value="NZ_JYNX01000091.1"/>
</dbReference>
<dbReference type="Pfam" id="PF13407">
    <property type="entry name" value="Peripla_BP_4"/>
    <property type="match status" value="1"/>
</dbReference>
<dbReference type="InterPro" id="IPR000843">
    <property type="entry name" value="HTH_LacI"/>
</dbReference>
<protein>
    <submittedName>
        <fullName evidence="5">Regulatory protein, LacI family</fullName>
    </submittedName>
</protein>
<dbReference type="InterPro" id="IPR028082">
    <property type="entry name" value="Peripla_BP_I"/>
</dbReference>
<dbReference type="Pfam" id="PF00356">
    <property type="entry name" value="LacI"/>
    <property type="match status" value="1"/>
</dbReference>
<dbReference type="InterPro" id="IPR010982">
    <property type="entry name" value="Lambda_DNA-bd_dom_sf"/>
</dbReference>
<gene>
    <name evidence="5" type="ORF">MCHUDSM44219_05566</name>
</gene>
<organism evidence="5 6">
    <name type="scientific">Mycolicibacterium chubuense</name>
    <name type="common">Mycobacterium chubuense</name>
    <dbReference type="NCBI Taxonomy" id="1800"/>
    <lineage>
        <taxon>Bacteria</taxon>
        <taxon>Bacillati</taxon>
        <taxon>Actinomycetota</taxon>
        <taxon>Actinomycetes</taxon>
        <taxon>Mycobacteriales</taxon>
        <taxon>Mycobacteriaceae</taxon>
        <taxon>Mycolicibacterium</taxon>
    </lineage>
</organism>
<keyword evidence="2" id="KW-0238">DNA-binding</keyword>
<dbReference type="Proteomes" id="UP000036176">
    <property type="component" value="Unassembled WGS sequence"/>
</dbReference>
<evidence type="ECO:0000313" key="6">
    <source>
        <dbReference type="Proteomes" id="UP000036176"/>
    </source>
</evidence>
<evidence type="ECO:0000256" key="3">
    <source>
        <dbReference type="ARBA" id="ARBA00023163"/>
    </source>
</evidence>
<dbReference type="GO" id="GO:0000976">
    <property type="term" value="F:transcription cis-regulatory region binding"/>
    <property type="evidence" value="ECO:0007669"/>
    <property type="project" value="TreeGrafter"/>
</dbReference>
<evidence type="ECO:0000313" key="5">
    <source>
        <dbReference type="EMBL" id="KMO68021.1"/>
    </source>
</evidence>
<dbReference type="PROSITE" id="PS50932">
    <property type="entry name" value="HTH_LACI_2"/>
    <property type="match status" value="1"/>
</dbReference>
<reference evidence="5 6" key="1">
    <citation type="journal article" date="2015" name="Genome Biol. Evol.">
        <title>Characterization of Three Mycobacterium spp. with Potential Use in Bioremediation by Genome Sequencing and Comparative Genomics.</title>
        <authorList>
            <person name="Das S."/>
            <person name="Pettersson B.M."/>
            <person name="Behra P.R."/>
            <person name="Ramesh M."/>
            <person name="Dasgupta S."/>
            <person name="Bhattacharya A."/>
            <person name="Kirsebom L.A."/>
        </authorList>
    </citation>
    <scope>NUCLEOTIDE SEQUENCE [LARGE SCALE GENOMIC DNA]</scope>
    <source>
        <strain evidence="5 6">DSM 44219</strain>
    </source>
</reference>
<dbReference type="Gene3D" id="1.10.260.40">
    <property type="entry name" value="lambda repressor-like DNA-binding domains"/>
    <property type="match status" value="1"/>
</dbReference>
<dbReference type="SMART" id="SM00354">
    <property type="entry name" value="HTH_LACI"/>
    <property type="match status" value="1"/>
</dbReference>
<evidence type="ECO:0000259" key="4">
    <source>
        <dbReference type="PROSITE" id="PS50932"/>
    </source>
</evidence>
<dbReference type="AlphaFoldDB" id="A0A0J6Y4L0"/>
<dbReference type="OrthoDB" id="9805774at2"/>
<dbReference type="SUPFAM" id="SSF47413">
    <property type="entry name" value="lambda repressor-like DNA-binding domains"/>
    <property type="match status" value="1"/>
</dbReference>
<feature type="domain" description="HTH lacI-type" evidence="4">
    <location>
        <begin position="8"/>
        <end position="47"/>
    </location>
</feature>
<name>A0A0J6Y4L0_MYCCU</name>
<accession>A0A0J6Y4L0</accession>
<evidence type="ECO:0000256" key="1">
    <source>
        <dbReference type="ARBA" id="ARBA00023015"/>
    </source>
</evidence>
<dbReference type="CDD" id="cd06307">
    <property type="entry name" value="PBP1_sugar_binding"/>
    <property type="match status" value="1"/>
</dbReference>
<keyword evidence="3" id="KW-0804">Transcription</keyword>
<keyword evidence="6" id="KW-1185">Reference proteome</keyword>
<dbReference type="GO" id="GO:0003700">
    <property type="term" value="F:DNA-binding transcription factor activity"/>
    <property type="evidence" value="ECO:0007669"/>
    <property type="project" value="TreeGrafter"/>
</dbReference>
<dbReference type="EMBL" id="JYNX01000091">
    <property type="protein sequence ID" value="KMO68021.1"/>
    <property type="molecule type" value="Genomic_DNA"/>
</dbReference>
<sequence>MAHRYKVREIAQQSGLSEATVDRVLNNRPGVRETTIAEVNQAIADLDKQRTQLRLNGRRYLVDVVMQTPQRFSDAFRAAVEAELPAFAPAMVRARFHLWESGSVPEMVDALSRIRGSHGVVLKAQDEPEVAEAVDRLVAGGVPVVTYATDVPSSARCAYVGIDNHGAGVTAAYLVNQWLGDAPSDVLITLSRTVFRGEGEREVGFRSGLRGSGRAIVEVSDSDGIDAANERLVLEALERNPGIGAVYSPGGGNTATVAAFERLGRRCHVFVAHDLDADNRRLLRDGRISVVLHNDLRADARSAIRSLLQWHGALPAEPVRPAPIQVVTPYNLPV</sequence>
<proteinExistence type="predicted"/>
<dbReference type="CDD" id="cd01392">
    <property type="entry name" value="HTH_LacI"/>
    <property type="match status" value="1"/>
</dbReference>
<dbReference type="PANTHER" id="PTHR30146">
    <property type="entry name" value="LACI-RELATED TRANSCRIPTIONAL REPRESSOR"/>
    <property type="match status" value="1"/>
</dbReference>
<comment type="caution">
    <text evidence="5">The sequence shown here is derived from an EMBL/GenBank/DDBJ whole genome shotgun (WGS) entry which is preliminary data.</text>
</comment>
<dbReference type="PANTHER" id="PTHR30146:SF152">
    <property type="entry name" value="TRANSCRIPTIONAL REGULATORY PROTEIN"/>
    <property type="match status" value="1"/>
</dbReference>
<dbReference type="SUPFAM" id="SSF53822">
    <property type="entry name" value="Periplasmic binding protein-like I"/>
    <property type="match status" value="1"/>
</dbReference>
<dbReference type="Gene3D" id="3.40.50.2300">
    <property type="match status" value="2"/>
</dbReference>
<dbReference type="PATRIC" id="fig|1800.3.peg.5610"/>
<evidence type="ECO:0000256" key="2">
    <source>
        <dbReference type="ARBA" id="ARBA00023125"/>
    </source>
</evidence>
<dbReference type="InterPro" id="IPR025997">
    <property type="entry name" value="SBP_2_dom"/>
</dbReference>
<keyword evidence="1" id="KW-0805">Transcription regulation</keyword>